<evidence type="ECO:0000256" key="1">
    <source>
        <dbReference type="SAM" id="MobiDB-lite"/>
    </source>
</evidence>
<protein>
    <recommendedName>
        <fullName evidence="2">SAP domain-containing protein</fullName>
    </recommendedName>
</protein>
<organism evidence="3 4">
    <name type="scientific">Seminavis robusta</name>
    <dbReference type="NCBI Taxonomy" id="568900"/>
    <lineage>
        <taxon>Eukaryota</taxon>
        <taxon>Sar</taxon>
        <taxon>Stramenopiles</taxon>
        <taxon>Ochrophyta</taxon>
        <taxon>Bacillariophyta</taxon>
        <taxon>Bacillariophyceae</taxon>
        <taxon>Bacillariophycidae</taxon>
        <taxon>Naviculales</taxon>
        <taxon>Naviculaceae</taxon>
        <taxon>Seminavis</taxon>
    </lineage>
</organism>
<accession>A0A9N8HU27</accession>
<evidence type="ECO:0000313" key="3">
    <source>
        <dbReference type="EMBL" id="CAB9527363.1"/>
    </source>
</evidence>
<feature type="region of interest" description="Disordered" evidence="1">
    <location>
        <begin position="131"/>
        <end position="159"/>
    </location>
</feature>
<dbReference type="OrthoDB" id="27198at2759"/>
<dbReference type="Proteomes" id="UP001153069">
    <property type="component" value="Unassembled WGS sequence"/>
</dbReference>
<dbReference type="EMBL" id="CAICTM010001982">
    <property type="protein sequence ID" value="CAB9527363.1"/>
    <property type="molecule type" value="Genomic_DNA"/>
</dbReference>
<dbReference type="AlphaFoldDB" id="A0A9N8HU27"/>
<keyword evidence="4" id="KW-1185">Reference proteome</keyword>
<dbReference type="InterPro" id="IPR003034">
    <property type="entry name" value="SAP_dom"/>
</dbReference>
<evidence type="ECO:0000259" key="2">
    <source>
        <dbReference type="PROSITE" id="PS50800"/>
    </source>
</evidence>
<feature type="compositionally biased region" description="Acidic residues" evidence="1">
    <location>
        <begin position="37"/>
        <end position="57"/>
    </location>
</feature>
<evidence type="ECO:0000313" key="4">
    <source>
        <dbReference type="Proteomes" id="UP001153069"/>
    </source>
</evidence>
<name>A0A9N8HU27_9STRA</name>
<comment type="caution">
    <text evidence="3">The sequence shown here is derived from an EMBL/GenBank/DDBJ whole genome shotgun (WGS) entry which is preliminary data.</text>
</comment>
<proteinExistence type="predicted"/>
<dbReference type="Pfam" id="PF02037">
    <property type="entry name" value="SAP"/>
    <property type="match status" value="1"/>
</dbReference>
<dbReference type="SUPFAM" id="SSF68906">
    <property type="entry name" value="SAP domain"/>
    <property type="match status" value="1"/>
</dbReference>
<reference evidence="3" key="1">
    <citation type="submission" date="2020-06" db="EMBL/GenBank/DDBJ databases">
        <authorList>
            <consortium name="Plant Systems Biology data submission"/>
        </authorList>
    </citation>
    <scope>NUCLEOTIDE SEQUENCE</scope>
    <source>
        <strain evidence="3">D6</strain>
    </source>
</reference>
<dbReference type="SMART" id="SM00513">
    <property type="entry name" value="SAP"/>
    <property type="match status" value="1"/>
</dbReference>
<feature type="domain" description="SAP" evidence="2">
    <location>
        <begin position="99"/>
        <end position="133"/>
    </location>
</feature>
<dbReference type="PROSITE" id="PS50800">
    <property type="entry name" value="SAP"/>
    <property type="match status" value="1"/>
</dbReference>
<dbReference type="InterPro" id="IPR036361">
    <property type="entry name" value="SAP_dom_sf"/>
</dbReference>
<feature type="region of interest" description="Disordered" evidence="1">
    <location>
        <begin position="1"/>
        <end position="81"/>
    </location>
</feature>
<sequence>MSSGSDGGESDGEVSDSSEDIGSRLDKISLAKRQNVEEELGEEMADDDRDEDDEEEEMAARGGGMAPDQPKESAESVAPSAAAAAAAAAATSAAASAELSKLKVAQLKDKCRELGLKVGGKKEELIQRLSTNAGGELEKAKDNNKEADKNDAEKAPTWTKSKAKDTLYDMIVTGKVPSKEEITPKELFEQYLKHLPEYKYFQDYTALGFASKLGYLRDKAAERQDRSRDDAKALEHDRLIYPPRTEDTKGRPIWEGSPAQEQLRKDIKAGKQKDLFPRHLYESQQVYYENYDLDFFRNKIYQVEKAMKRVAWVKATDEKKKKKK</sequence>
<dbReference type="Gene3D" id="1.10.720.30">
    <property type="entry name" value="SAP domain"/>
    <property type="match status" value="1"/>
</dbReference>
<feature type="compositionally biased region" description="Basic and acidic residues" evidence="1">
    <location>
        <begin position="136"/>
        <end position="154"/>
    </location>
</feature>
<gene>
    <name evidence="3" type="ORF">SEMRO_1984_G309330.1</name>
</gene>
<feature type="compositionally biased region" description="Acidic residues" evidence="1">
    <location>
        <begin position="8"/>
        <end position="19"/>
    </location>
</feature>